<evidence type="ECO:0000313" key="1">
    <source>
        <dbReference type="Ensembl" id="ENSMZEP00005024869.1"/>
    </source>
</evidence>
<accession>A0A3P9CS24</accession>
<reference evidence="1" key="3">
    <citation type="submission" date="2025-09" db="UniProtKB">
        <authorList>
            <consortium name="Ensembl"/>
        </authorList>
    </citation>
    <scope>IDENTIFICATION</scope>
</reference>
<dbReference type="Ensembl" id="ENSMZET00005025679.1">
    <property type="protein sequence ID" value="ENSMZEP00005024869.1"/>
    <property type="gene ID" value="ENSMZEG00005018574.1"/>
</dbReference>
<name>A0A3P9CS24_9CICH</name>
<dbReference type="Proteomes" id="UP000265160">
    <property type="component" value="LG16"/>
</dbReference>
<keyword evidence="2" id="KW-1185">Reference proteome</keyword>
<evidence type="ECO:0000313" key="2">
    <source>
        <dbReference type="Proteomes" id="UP000265160"/>
    </source>
</evidence>
<dbReference type="STRING" id="106582.ENSMZEP00005024869"/>
<dbReference type="AlphaFoldDB" id="A0A3P9CS24"/>
<reference evidence="1" key="2">
    <citation type="submission" date="2025-08" db="UniProtKB">
        <authorList>
            <consortium name="Ensembl"/>
        </authorList>
    </citation>
    <scope>IDENTIFICATION</scope>
</reference>
<protein>
    <submittedName>
        <fullName evidence="1">Uncharacterized protein</fullName>
    </submittedName>
</protein>
<proteinExistence type="predicted"/>
<dbReference type="GeneTree" id="ENSGT00940000177992"/>
<organism evidence="1 2">
    <name type="scientific">Maylandia zebra</name>
    <name type="common">zebra mbuna</name>
    <dbReference type="NCBI Taxonomy" id="106582"/>
    <lineage>
        <taxon>Eukaryota</taxon>
        <taxon>Metazoa</taxon>
        <taxon>Chordata</taxon>
        <taxon>Craniata</taxon>
        <taxon>Vertebrata</taxon>
        <taxon>Euteleostomi</taxon>
        <taxon>Actinopterygii</taxon>
        <taxon>Neopterygii</taxon>
        <taxon>Teleostei</taxon>
        <taxon>Neoteleostei</taxon>
        <taxon>Acanthomorphata</taxon>
        <taxon>Ovalentaria</taxon>
        <taxon>Cichlomorphae</taxon>
        <taxon>Cichliformes</taxon>
        <taxon>Cichlidae</taxon>
        <taxon>African cichlids</taxon>
        <taxon>Pseudocrenilabrinae</taxon>
        <taxon>Haplochromini</taxon>
        <taxon>Maylandia</taxon>
        <taxon>Maylandia zebra complex</taxon>
    </lineage>
</organism>
<reference evidence="1 2" key="1">
    <citation type="journal article" date="2014" name="Nature">
        <title>The genomic substrate for adaptive radiation in African cichlid fish.</title>
        <authorList>
            <person name="Brawand D."/>
            <person name="Wagner C.E."/>
            <person name="Li Y.I."/>
            <person name="Malinsky M."/>
            <person name="Keller I."/>
            <person name="Fan S."/>
            <person name="Simakov O."/>
            <person name="Ng A.Y."/>
            <person name="Lim Z.W."/>
            <person name="Bezault E."/>
            <person name="Turner-Maier J."/>
            <person name="Johnson J."/>
            <person name="Alcazar R."/>
            <person name="Noh H.J."/>
            <person name="Russell P."/>
            <person name="Aken B."/>
            <person name="Alfoldi J."/>
            <person name="Amemiya C."/>
            <person name="Azzouzi N."/>
            <person name="Baroiller J.F."/>
            <person name="Barloy-Hubler F."/>
            <person name="Berlin A."/>
            <person name="Bloomquist R."/>
            <person name="Carleton K.L."/>
            <person name="Conte M.A."/>
            <person name="D'Cotta H."/>
            <person name="Eshel O."/>
            <person name="Gaffney L."/>
            <person name="Galibert F."/>
            <person name="Gante H.F."/>
            <person name="Gnerre S."/>
            <person name="Greuter L."/>
            <person name="Guyon R."/>
            <person name="Haddad N.S."/>
            <person name="Haerty W."/>
            <person name="Harris R.M."/>
            <person name="Hofmann H.A."/>
            <person name="Hourlier T."/>
            <person name="Hulata G."/>
            <person name="Jaffe D.B."/>
            <person name="Lara M."/>
            <person name="Lee A.P."/>
            <person name="MacCallum I."/>
            <person name="Mwaiko S."/>
            <person name="Nikaido M."/>
            <person name="Nishihara H."/>
            <person name="Ozouf-Costaz C."/>
            <person name="Penman D.J."/>
            <person name="Przybylski D."/>
            <person name="Rakotomanga M."/>
            <person name="Renn S.C.P."/>
            <person name="Ribeiro F.J."/>
            <person name="Ron M."/>
            <person name="Salzburger W."/>
            <person name="Sanchez-Pulido L."/>
            <person name="Santos M.E."/>
            <person name="Searle S."/>
            <person name="Sharpe T."/>
            <person name="Swofford R."/>
            <person name="Tan F.J."/>
            <person name="Williams L."/>
            <person name="Young S."/>
            <person name="Yin S."/>
            <person name="Okada N."/>
            <person name="Kocher T.D."/>
            <person name="Miska E.A."/>
            <person name="Lander E.S."/>
            <person name="Venkatesh B."/>
            <person name="Fernald R.D."/>
            <person name="Meyer A."/>
            <person name="Ponting C.P."/>
            <person name="Streelman J.T."/>
            <person name="Lindblad-Toh K."/>
            <person name="Seehausen O."/>
            <person name="Di Palma F."/>
        </authorList>
    </citation>
    <scope>NUCLEOTIDE SEQUENCE</scope>
</reference>
<sequence length="70" mass="8094">MEVGVERILPNTTPLIQPMDQGSILAFKALYTHNTLQHLVVAMESDQDFSLKDYWRECNIVKDQHKVVHT</sequence>